<reference evidence="1" key="1">
    <citation type="submission" date="2014-09" db="EMBL/GenBank/DDBJ databases">
        <authorList>
            <person name="Magalhaes I.L.F."/>
            <person name="Oliveira U."/>
            <person name="Santos F.R."/>
            <person name="Vidigal T.H.D.A."/>
            <person name="Brescovit A.D."/>
            <person name="Santos A.J."/>
        </authorList>
    </citation>
    <scope>NUCLEOTIDE SEQUENCE</scope>
    <source>
        <tissue evidence="1">Shoot tissue taken approximately 20 cm above the soil surface</tissue>
    </source>
</reference>
<sequence length="22" mass="2423">MLLGAPRLSLALQCASCQTFWL</sequence>
<name>A0A0A9BX37_ARUDO</name>
<dbReference type="EMBL" id="GBRH01231112">
    <property type="protein sequence ID" value="JAD66783.1"/>
    <property type="molecule type" value="Transcribed_RNA"/>
</dbReference>
<accession>A0A0A9BX37</accession>
<protein>
    <submittedName>
        <fullName evidence="1">Uncharacterized protein</fullName>
    </submittedName>
</protein>
<dbReference type="AlphaFoldDB" id="A0A0A9BX37"/>
<reference evidence="1" key="2">
    <citation type="journal article" date="2015" name="Data Brief">
        <title>Shoot transcriptome of the giant reed, Arundo donax.</title>
        <authorList>
            <person name="Barrero R.A."/>
            <person name="Guerrero F.D."/>
            <person name="Moolhuijzen P."/>
            <person name="Goolsby J.A."/>
            <person name="Tidwell J."/>
            <person name="Bellgard S.E."/>
            <person name="Bellgard M.I."/>
        </authorList>
    </citation>
    <scope>NUCLEOTIDE SEQUENCE</scope>
    <source>
        <tissue evidence="1">Shoot tissue taken approximately 20 cm above the soil surface</tissue>
    </source>
</reference>
<evidence type="ECO:0000313" key="1">
    <source>
        <dbReference type="EMBL" id="JAD66783.1"/>
    </source>
</evidence>
<organism evidence="1">
    <name type="scientific">Arundo donax</name>
    <name type="common">Giant reed</name>
    <name type="synonym">Donax arundinaceus</name>
    <dbReference type="NCBI Taxonomy" id="35708"/>
    <lineage>
        <taxon>Eukaryota</taxon>
        <taxon>Viridiplantae</taxon>
        <taxon>Streptophyta</taxon>
        <taxon>Embryophyta</taxon>
        <taxon>Tracheophyta</taxon>
        <taxon>Spermatophyta</taxon>
        <taxon>Magnoliopsida</taxon>
        <taxon>Liliopsida</taxon>
        <taxon>Poales</taxon>
        <taxon>Poaceae</taxon>
        <taxon>PACMAD clade</taxon>
        <taxon>Arundinoideae</taxon>
        <taxon>Arundineae</taxon>
        <taxon>Arundo</taxon>
    </lineage>
</organism>
<proteinExistence type="predicted"/>